<gene>
    <name evidence="1" type="ORF">QAD02_019700</name>
</gene>
<dbReference type="EMBL" id="CM056741">
    <property type="protein sequence ID" value="KAJ8683908.1"/>
    <property type="molecule type" value="Genomic_DNA"/>
</dbReference>
<dbReference type="Proteomes" id="UP001239111">
    <property type="component" value="Chromosome 1"/>
</dbReference>
<reference evidence="1" key="1">
    <citation type="submission" date="2023-04" db="EMBL/GenBank/DDBJ databases">
        <title>A chromosome-level genome assembly of the parasitoid wasp Eretmocerus hayati.</title>
        <authorList>
            <person name="Zhong Y."/>
            <person name="Liu S."/>
            <person name="Liu Y."/>
        </authorList>
    </citation>
    <scope>NUCLEOTIDE SEQUENCE</scope>
    <source>
        <strain evidence="1">ZJU_SS_LIU_2023</strain>
    </source>
</reference>
<sequence length="204" mass="22336">MAVNAAKATLKQGKTALFVCDMQEKFAKVIHEFDKITANSSKLVQACRILDVPLIVTEQNPKALGKTISELNIAGAKGPFAKTQFSMYIPEVIKELSSICNNGPPESIILIGIECHACVENTAIDLKKNGYEVHAVADCCSSRTQEDRLLALERMRHMGCHIATSENIIFKLLGDANHKDFKQVQSLVKTPTLNTGLVNIISKI</sequence>
<evidence type="ECO:0000313" key="1">
    <source>
        <dbReference type="EMBL" id="KAJ8683908.1"/>
    </source>
</evidence>
<comment type="caution">
    <text evidence="1">The sequence shown here is derived from an EMBL/GenBank/DDBJ whole genome shotgun (WGS) entry which is preliminary data.</text>
</comment>
<name>A0ACC2PLJ8_9HYME</name>
<protein>
    <submittedName>
        <fullName evidence="1">Uncharacterized protein</fullName>
    </submittedName>
</protein>
<proteinExistence type="predicted"/>
<evidence type="ECO:0000313" key="2">
    <source>
        <dbReference type="Proteomes" id="UP001239111"/>
    </source>
</evidence>
<accession>A0ACC2PLJ8</accession>
<keyword evidence="2" id="KW-1185">Reference proteome</keyword>
<organism evidence="1 2">
    <name type="scientific">Eretmocerus hayati</name>
    <dbReference type="NCBI Taxonomy" id="131215"/>
    <lineage>
        <taxon>Eukaryota</taxon>
        <taxon>Metazoa</taxon>
        <taxon>Ecdysozoa</taxon>
        <taxon>Arthropoda</taxon>
        <taxon>Hexapoda</taxon>
        <taxon>Insecta</taxon>
        <taxon>Pterygota</taxon>
        <taxon>Neoptera</taxon>
        <taxon>Endopterygota</taxon>
        <taxon>Hymenoptera</taxon>
        <taxon>Apocrita</taxon>
        <taxon>Proctotrupomorpha</taxon>
        <taxon>Chalcidoidea</taxon>
        <taxon>Aphelinidae</taxon>
        <taxon>Aphelininae</taxon>
        <taxon>Eretmocerus</taxon>
    </lineage>
</organism>